<evidence type="ECO:0000256" key="6">
    <source>
        <dbReference type="ARBA" id="ARBA00022747"/>
    </source>
</evidence>
<keyword evidence="7" id="KW-0255">Endonuclease</keyword>
<evidence type="ECO:0000256" key="8">
    <source>
        <dbReference type="ARBA" id="ARBA00022801"/>
    </source>
</evidence>
<keyword evidence="5 11" id="KW-0547">Nucleotide-binding</keyword>
<dbReference type="GO" id="GO:0009035">
    <property type="term" value="F:type I site-specific deoxyribonuclease activity"/>
    <property type="evidence" value="ECO:0007669"/>
    <property type="project" value="UniProtKB-EC"/>
</dbReference>
<dbReference type="GO" id="GO:0009307">
    <property type="term" value="P:DNA restriction-modification system"/>
    <property type="evidence" value="ECO:0007669"/>
    <property type="project" value="UniProtKB-KW"/>
</dbReference>
<evidence type="ECO:0000256" key="4">
    <source>
        <dbReference type="ARBA" id="ARBA00022722"/>
    </source>
</evidence>
<evidence type="ECO:0000256" key="2">
    <source>
        <dbReference type="ARBA" id="ARBA00008598"/>
    </source>
</evidence>
<dbReference type="Gene3D" id="3.40.50.300">
    <property type="entry name" value="P-loop containing nucleotide triphosphate hydrolases"/>
    <property type="match status" value="2"/>
</dbReference>
<evidence type="ECO:0000256" key="9">
    <source>
        <dbReference type="ARBA" id="ARBA00022840"/>
    </source>
</evidence>
<geneLocation type="plasmid" evidence="13 14">
    <name>pSYSX</name>
</geneLocation>
<evidence type="ECO:0000259" key="12">
    <source>
        <dbReference type="PROSITE" id="PS51192"/>
    </source>
</evidence>
<dbReference type="REBASE" id="7491">
    <property type="entry name" value="Ssp6803VP"/>
</dbReference>
<keyword evidence="4" id="KW-0540">Nuclease</keyword>
<dbReference type="InterPro" id="IPR004473">
    <property type="entry name" value="Restrct_endonuc_typeI_HsdR"/>
</dbReference>
<dbReference type="SMART" id="SM00487">
    <property type="entry name" value="DEXDc"/>
    <property type="match status" value="1"/>
</dbReference>
<dbReference type="CDD" id="cd22332">
    <property type="entry name" value="HsdR_N"/>
    <property type="match status" value="1"/>
</dbReference>
<evidence type="ECO:0000256" key="11">
    <source>
        <dbReference type="RuleBase" id="RU364115"/>
    </source>
</evidence>
<keyword evidence="6 11" id="KW-0680">Restriction system</keyword>
<protein>
    <recommendedName>
        <fullName evidence="11">Type I restriction enzyme endonuclease subunit</fullName>
        <shortName evidence="11">R protein</shortName>
        <ecNumber evidence="11">3.1.21.3</ecNumber>
    </recommendedName>
</protein>
<dbReference type="InterPro" id="IPR014001">
    <property type="entry name" value="Helicase_ATP-bd"/>
</dbReference>
<dbReference type="Gene3D" id="3.90.1570.50">
    <property type="match status" value="1"/>
</dbReference>
<dbReference type="Proteomes" id="UP000001425">
    <property type="component" value="Plasmid pSYSX"/>
</dbReference>
<dbReference type="GO" id="GO:0005524">
    <property type="term" value="F:ATP binding"/>
    <property type="evidence" value="ECO:0007669"/>
    <property type="project" value="UniProtKB-KW"/>
</dbReference>
<dbReference type="CDD" id="cd18800">
    <property type="entry name" value="SF2_C_EcoR124I-like"/>
    <property type="match status" value="1"/>
</dbReference>
<evidence type="ECO:0000313" key="14">
    <source>
        <dbReference type="Proteomes" id="UP000001425"/>
    </source>
</evidence>
<comment type="catalytic activity">
    <reaction evidence="1 11">
        <text>Endonucleolytic cleavage of DNA to give random double-stranded fragments with terminal 5'-phosphates, ATP is simultaneously hydrolyzed.</text>
        <dbReference type="EC" id="3.1.21.3"/>
    </reaction>
</comment>
<dbReference type="EMBL" id="AP006585">
    <property type="protein sequence ID" value="BAD02159.1"/>
    <property type="molecule type" value="Genomic_DNA"/>
</dbReference>
<dbReference type="InterPro" id="IPR007409">
    <property type="entry name" value="Restrct_endonuc_type1_HsdR_N"/>
</dbReference>
<keyword evidence="8 11" id="KW-0378">Hydrolase</keyword>
<evidence type="ECO:0000313" key="13">
    <source>
        <dbReference type="EMBL" id="BAD02159.1"/>
    </source>
</evidence>
<dbReference type="Pfam" id="PF18766">
    <property type="entry name" value="SWI2_SNF2"/>
    <property type="match status" value="1"/>
</dbReference>
<name>Q6YRQ2_SYNY3</name>
<dbReference type="InterPro" id="IPR027417">
    <property type="entry name" value="P-loop_NTPase"/>
</dbReference>
<evidence type="ECO:0000256" key="3">
    <source>
        <dbReference type="ARBA" id="ARBA00011296"/>
    </source>
</evidence>
<dbReference type="EnsemblBacteria" id="BAD02159">
    <property type="protein sequence ID" value="BAD02159"/>
    <property type="gene ID" value="BAD02159"/>
</dbReference>
<comment type="similarity">
    <text evidence="2 11">Belongs to the HsdR family.</text>
</comment>
<dbReference type="PhylomeDB" id="Q6YRQ2"/>
<keyword evidence="14" id="KW-1185">Reference proteome</keyword>
<dbReference type="Pfam" id="PF04313">
    <property type="entry name" value="HSDR_N"/>
    <property type="match status" value="1"/>
</dbReference>
<dbReference type="PROSITE" id="PS51192">
    <property type="entry name" value="HELICASE_ATP_BIND_1"/>
    <property type="match status" value="1"/>
</dbReference>
<evidence type="ECO:0000256" key="1">
    <source>
        <dbReference type="ARBA" id="ARBA00000851"/>
    </source>
</evidence>
<comment type="subunit">
    <text evidence="3 11">The type I restriction/modification system is composed of three polypeptides R, M and S.</text>
</comment>
<keyword evidence="13" id="KW-0614">Plasmid</keyword>
<reference evidence="13 14" key="1">
    <citation type="journal article" date="2003" name="DNA Res.">
        <title>Structural analysis of four large plasmids harboring in a unicellular cyanobacterium, Synechocystis sp. PCC 6803.</title>
        <authorList>
            <person name="Kaneko T."/>
            <person name="Nakamura Y."/>
            <person name="Sasamoto S."/>
            <person name="Watanabe A."/>
            <person name="Kohara M."/>
            <person name="Matsumoto M."/>
            <person name="Shimpo S."/>
            <person name="Yamada M."/>
            <person name="Tabata S."/>
        </authorList>
    </citation>
    <scope>NUCLEOTIDE SEQUENCE [LARGE SCALE GENOMIC DNA]</scope>
    <source>
        <strain evidence="14">ATCC 27184 / PCC 6803 / Kazusa</strain>
    </source>
</reference>
<evidence type="ECO:0000256" key="7">
    <source>
        <dbReference type="ARBA" id="ARBA00022759"/>
    </source>
</evidence>
<dbReference type="SUPFAM" id="SSF52540">
    <property type="entry name" value="P-loop containing nucleoside triphosphate hydrolases"/>
    <property type="match status" value="2"/>
</dbReference>
<evidence type="ECO:0000256" key="10">
    <source>
        <dbReference type="ARBA" id="ARBA00023125"/>
    </source>
</evidence>
<evidence type="ECO:0000256" key="5">
    <source>
        <dbReference type="ARBA" id="ARBA00022741"/>
    </source>
</evidence>
<dbReference type="InterPro" id="IPR021810">
    <property type="entry name" value="T1RH-like_C"/>
</dbReference>
<sequence length="1063" mass="121946">MSRIMKSSPEYLYSEKPTLDELKKLGWQYVPGCLEDQPVPTDPLITERESFKQILIKPRLQQALKRINLTDDGEPWLDDYQIESAISQLERAVTTEKLIEANQLITELLWNGVTVFVPNGKDEIVQFIDFENIEQNDFLAINQYRVDPPSSNGKHFSIPDIVLFVNGIPLVVMECKSPTLQNPLTDAIEDLLKYSNQRNSEQPEGIEKLFHYNLMMVAMSQNRAVVGAVCAKHDEYLAWKDVYPATPESIAQIFAVEKLIGDRQTLVAGLLKPDIVLDVLRNFTMFSTHTGKLEKVLPRYLQYRAILKAIDRLQNNSTRQDHSDDRRGGIVWHTQGSGKSLSMVYLIRKIRRTPNLKRFKIVIVTDRTDLEKQLSATVKLTKEPLQIAKNVKQLEHYLAQPGAGLVFGMVQKFRGEDEEPQDIEEYIPEHLNDSPEILVMIDEAHRSHASALHMNLMKALPNCAKIGFTGTPIVAAKKKKTAEIFGGWIDKYTIKESQEDGVTLRIMYEGLEARATVANGETLDQLFEVIFRDKSEEERGKIKQKYATRGEVGEAKELIVAKAKDMLQHYIRHILPNGFKAQVVASSRRAAIRYHEAFSLALQEVIQKVENQRAILQSLDDEAIASLDQETQYLAYCSRHLEILRTLETAVVISGDKEDPQDWQCWTSQSNQDQFIERFKKPLAEDGLAFLIVKSMLLTGFNAPIEQAMYIDRNMVEHELLQAIARVNRTYDGKDYGLIVDYHGIRIDEALAMYDVEDLIDSHFDISTELPKLEDQCRRVLSIFEESQTDISDVEACLQLLDDERLRVQFIESLKVFLETLDLILPRPAAAPYIPIAKKLGLIRKSLADLYRDEHLDLVGARAKVRELIDSYIQTQGIDPKTPPVDILSLEFQQQVNQRQSTRTQAAEMEHAARHHISVHFDEDPVYYKNLSEHLEEILQKYSDNWDERAAALEKYTQNIQNGRQENGTGLDPQREQPFFDLLQQQTNIDQAPLIEVTREILTHIIATISRINFWNNPVAQNNLKTWIVNYLDDQDIVSFEQQEAIADQLVQLAKKRHQWLVR</sequence>
<organism evidence="13 14">
    <name type="scientific">Synechocystis sp. (strain ATCC 27184 / PCC 6803 / Kazusa)</name>
    <dbReference type="NCBI Taxonomy" id="1111708"/>
    <lineage>
        <taxon>Bacteria</taxon>
        <taxon>Bacillati</taxon>
        <taxon>Cyanobacteriota</taxon>
        <taxon>Cyanophyceae</taxon>
        <taxon>Synechococcales</taxon>
        <taxon>Merismopediaceae</taxon>
        <taxon>Synechocystis</taxon>
    </lineage>
</organism>
<keyword evidence="10 11" id="KW-0238">DNA-binding</keyword>
<dbReference type="InParanoid" id="Q6YRQ2"/>
<dbReference type="Pfam" id="PF11867">
    <property type="entry name" value="T1RH-like_C"/>
    <property type="match status" value="1"/>
</dbReference>
<dbReference type="NCBIfam" id="TIGR00348">
    <property type="entry name" value="hsdR"/>
    <property type="match status" value="1"/>
</dbReference>
<dbReference type="EC" id="3.1.21.3" evidence="11"/>
<dbReference type="PANTHER" id="PTHR30195">
    <property type="entry name" value="TYPE I SITE-SPECIFIC DEOXYRIBONUCLEASE PROTEIN SUBUNIT M AND R"/>
    <property type="match status" value="1"/>
</dbReference>
<dbReference type="KEGG" id="syn:slr6102"/>
<dbReference type="CDD" id="cd18030">
    <property type="entry name" value="DEXHc_RE_I_HsdR"/>
    <property type="match status" value="1"/>
</dbReference>
<comment type="function">
    <text evidence="11">Subunit R is required for both nuclease and ATPase activities, but not for modification.</text>
</comment>
<proteinExistence type="inferred from homology"/>
<dbReference type="InterPro" id="IPR055180">
    <property type="entry name" value="HsdR_RecA-like_helicase_dom_2"/>
</dbReference>
<dbReference type="InterPro" id="IPR051268">
    <property type="entry name" value="Type-I_R_enzyme_R_subunit"/>
</dbReference>
<dbReference type="AlphaFoldDB" id="Q6YRQ2"/>
<dbReference type="GO" id="GO:0003677">
    <property type="term" value="F:DNA binding"/>
    <property type="evidence" value="ECO:0007669"/>
    <property type="project" value="UniProtKB-KW"/>
</dbReference>
<dbReference type="InterPro" id="IPR040980">
    <property type="entry name" value="SWI2_SNF2"/>
</dbReference>
<accession>Q6YRQ2</accession>
<feature type="domain" description="Helicase ATP-binding" evidence="12">
    <location>
        <begin position="320"/>
        <end position="478"/>
    </location>
</feature>
<keyword evidence="9 11" id="KW-0067">ATP-binding</keyword>
<gene>
    <name evidence="13" type="ordered locus">slr6102</name>
</gene>
<dbReference type="PANTHER" id="PTHR30195:SF15">
    <property type="entry name" value="TYPE I RESTRICTION ENZYME HINDI ENDONUCLEASE SUBUNIT"/>
    <property type="match status" value="1"/>
</dbReference>
<dbReference type="Pfam" id="PF22679">
    <property type="entry name" value="T1R_D3-like"/>
    <property type="match status" value="1"/>
</dbReference>